<dbReference type="SMART" id="SM00181">
    <property type="entry name" value="EGF"/>
    <property type="match status" value="20"/>
</dbReference>
<dbReference type="InterPro" id="IPR016186">
    <property type="entry name" value="C-type_lectin-like/link_sf"/>
</dbReference>
<evidence type="ECO:0000259" key="11">
    <source>
        <dbReference type="PROSITE" id="PS01180"/>
    </source>
</evidence>
<evidence type="ECO:0000256" key="9">
    <source>
        <dbReference type="PROSITE-ProRule" id="PRU00302"/>
    </source>
</evidence>
<dbReference type="Pfam" id="PF00008">
    <property type="entry name" value="EGF"/>
    <property type="match status" value="4"/>
</dbReference>
<dbReference type="InterPro" id="IPR000742">
    <property type="entry name" value="EGF"/>
</dbReference>
<evidence type="ECO:0000256" key="6">
    <source>
        <dbReference type="ARBA" id="ARBA00023157"/>
    </source>
</evidence>
<accession>A0A2T7PYC7</accession>
<dbReference type="PROSITE" id="PS50923">
    <property type="entry name" value="SUSHI"/>
    <property type="match status" value="5"/>
</dbReference>
<dbReference type="CDD" id="cd00041">
    <property type="entry name" value="CUB"/>
    <property type="match status" value="1"/>
</dbReference>
<dbReference type="PROSITE" id="PS01186">
    <property type="entry name" value="EGF_2"/>
    <property type="match status" value="9"/>
</dbReference>
<name>A0A2T7PYC7_POMCA</name>
<dbReference type="SMART" id="SM00208">
    <property type="entry name" value="TNFR"/>
    <property type="match status" value="7"/>
</dbReference>
<dbReference type="Gene3D" id="2.60.120.290">
    <property type="entry name" value="Spermadhesin, CUB domain"/>
    <property type="match status" value="2"/>
</dbReference>
<feature type="disulfide bond" evidence="8">
    <location>
        <begin position="1683"/>
        <end position="1692"/>
    </location>
</feature>
<evidence type="ECO:0000259" key="14">
    <source>
        <dbReference type="PROSITE" id="PS50825"/>
    </source>
</evidence>
<dbReference type="SMART" id="SM01411">
    <property type="entry name" value="Ephrin_rec_like"/>
    <property type="match status" value="24"/>
</dbReference>
<evidence type="ECO:0000259" key="13">
    <source>
        <dbReference type="PROSITE" id="PS50041"/>
    </source>
</evidence>
<feature type="disulfide bond" evidence="8">
    <location>
        <begin position="1703"/>
        <end position="1720"/>
    </location>
</feature>
<dbReference type="InterPro" id="IPR013032">
    <property type="entry name" value="EGF-like_CS"/>
</dbReference>
<dbReference type="CDD" id="cd00054">
    <property type="entry name" value="EGF_CA"/>
    <property type="match status" value="7"/>
</dbReference>
<keyword evidence="7" id="KW-0325">Glycoprotein</keyword>
<evidence type="ECO:0008006" key="18">
    <source>
        <dbReference type="Google" id="ProtNLM"/>
    </source>
</evidence>
<dbReference type="InterPro" id="IPR035976">
    <property type="entry name" value="Sushi/SCR/CCP_sf"/>
</dbReference>
<dbReference type="InterPro" id="IPR009030">
    <property type="entry name" value="Growth_fac_rcpt_cys_sf"/>
</dbReference>
<dbReference type="SUPFAM" id="SSF57184">
    <property type="entry name" value="Growth factor receptor domain"/>
    <property type="match status" value="11"/>
</dbReference>
<dbReference type="CDD" id="cd00037">
    <property type="entry name" value="CLECT"/>
    <property type="match status" value="1"/>
</dbReference>
<feature type="domain" description="EGF-like" evidence="12">
    <location>
        <begin position="1619"/>
        <end position="1656"/>
    </location>
</feature>
<dbReference type="SUPFAM" id="SSF56436">
    <property type="entry name" value="C-type lectin-like"/>
    <property type="match status" value="1"/>
</dbReference>
<keyword evidence="3 9" id="KW-0768">Sushi</keyword>
<evidence type="ECO:0000313" key="16">
    <source>
        <dbReference type="EMBL" id="PVD38423.1"/>
    </source>
</evidence>
<dbReference type="CDD" id="cd00033">
    <property type="entry name" value="CCP"/>
    <property type="match status" value="2"/>
</dbReference>
<feature type="disulfide bond" evidence="8">
    <location>
        <begin position="1839"/>
        <end position="1848"/>
    </location>
</feature>
<dbReference type="FunFam" id="2.10.25.10:FF:000012">
    <property type="entry name" value="Delta-like protein"/>
    <property type="match status" value="1"/>
</dbReference>
<dbReference type="FunFam" id="2.10.70.10:FF:000014">
    <property type="entry name" value="Membrane cofactor protein"/>
    <property type="match status" value="1"/>
</dbReference>
<feature type="domain" description="EGF-like" evidence="12">
    <location>
        <begin position="1536"/>
        <end position="1574"/>
    </location>
</feature>
<feature type="disulfide bond" evidence="8">
    <location>
        <begin position="1743"/>
        <end position="1760"/>
    </location>
</feature>
<dbReference type="InterPro" id="IPR035914">
    <property type="entry name" value="Sperma_CUB_dom_sf"/>
</dbReference>
<feature type="domain" description="Sushi" evidence="15">
    <location>
        <begin position="732"/>
        <end position="796"/>
    </location>
</feature>
<keyword evidence="10" id="KW-1133">Transmembrane helix</keyword>
<feature type="domain" description="CUB" evidence="11">
    <location>
        <begin position="217"/>
        <end position="322"/>
    </location>
</feature>
<dbReference type="Gene3D" id="2.60.120.200">
    <property type="match status" value="1"/>
</dbReference>
<dbReference type="Pfam" id="PF00084">
    <property type="entry name" value="Sushi"/>
    <property type="match status" value="2"/>
</dbReference>
<evidence type="ECO:0000313" key="17">
    <source>
        <dbReference type="Proteomes" id="UP000245119"/>
    </source>
</evidence>
<dbReference type="InterPro" id="IPR003410">
    <property type="entry name" value="HYR_dom"/>
</dbReference>
<feature type="disulfide bond" evidence="9">
    <location>
        <begin position="702"/>
        <end position="729"/>
    </location>
</feature>
<evidence type="ECO:0000256" key="8">
    <source>
        <dbReference type="PROSITE-ProRule" id="PRU00076"/>
    </source>
</evidence>
<feature type="disulfide bond" evidence="8">
    <location>
        <begin position="1662"/>
        <end position="1672"/>
    </location>
</feature>
<evidence type="ECO:0000256" key="7">
    <source>
        <dbReference type="ARBA" id="ARBA00023180"/>
    </source>
</evidence>
<dbReference type="SUPFAM" id="SSF57535">
    <property type="entry name" value="Complement control module/SCR domain"/>
    <property type="match status" value="5"/>
</dbReference>
<dbReference type="PROSITE" id="PS50026">
    <property type="entry name" value="EGF_3"/>
    <property type="match status" value="11"/>
</dbReference>
<dbReference type="EMBL" id="PZQS01000001">
    <property type="protein sequence ID" value="PVD38423.1"/>
    <property type="molecule type" value="Genomic_DNA"/>
</dbReference>
<feature type="domain" description="EGF-like" evidence="12">
    <location>
        <begin position="1457"/>
        <end position="1495"/>
    </location>
</feature>
<comment type="caution">
    <text evidence="8">Lacks conserved residue(s) required for the propagation of feature annotation.</text>
</comment>
<dbReference type="InterPro" id="IPR000152">
    <property type="entry name" value="EGF-type_Asp/Asn_hydroxyl_site"/>
</dbReference>
<feature type="disulfide bond" evidence="8">
    <location>
        <begin position="1444"/>
        <end position="1453"/>
    </location>
</feature>
<dbReference type="Gene3D" id="3.10.100.10">
    <property type="entry name" value="Mannose-Binding Protein A, subunit A"/>
    <property type="match status" value="1"/>
</dbReference>
<dbReference type="PANTHER" id="PTHR24046:SF5">
    <property type="entry name" value="EGF-LIKE DOMAIN-CONTAINING PROTEIN"/>
    <property type="match status" value="1"/>
</dbReference>
<dbReference type="SUPFAM" id="SSF49899">
    <property type="entry name" value="Concanavalin A-like lectins/glucanases"/>
    <property type="match status" value="1"/>
</dbReference>
<gene>
    <name evidence="16" type="ORF">C0Q70_01038</name>
</gene>
<evidence type="ECO:0000256" key="3">
    <source>
        <dbReference type="ARBA" id="ARBA00022659"/>
    </source>
</evidence>
<keyword evidence="6 8" id="KW-1015">Disulfide bond</keyword>
<evidence type="ECO:0000256" key="10">
    <source>
        <dbReference type="SAM" id="Phobius"/>
    </source>
</evidence>
<dbReference type="InterPro" id="IPR011641">
    <property type="entry name" value="Tyr-kin_ephrin_A/B_rcpt-like"/>
</dbReference>
<feature type="disulfide bond" evidence="8">
    <location>
        <begin position="1524"/>
        <end position="1533"/>
    </location>
</feature>
<feature type="domain" description="Sushi" evidence="15">
    <location>
        <begin position="797"/>
        <end position="857"/>
    </location>
</feature>
<feature type="domain" description="EGF-like" evidence="12">
    <location>
        <begin position="1812"/>
        <end position="1849"/>
    </location>
</feature>
<evidence type="ECO:0000259" key="12">
    <source>
        <dbReference type="PROSITE" id="PS50026"/>
    </source>
</evidence>
<proteinExistence type="inferred from homology"/>
<keyword evidence="2 8" id="KW-0245">EGF-like domain</keyword>
<dbReference type="InterPro" id="IPR013320">
    <property type="entry name" value="ConA-like_dom_sf"/>
</dbReference>
<evidence type="ECO:0000256" key="2">
    <source>
        <dbReference type="ARBA" id="ARBA00022536"/>
    </source>
</evidence>
<dbReference type="PROSITE" id="PS00022">
    <property type="entry name" value="EGF_1"/>
    <property type="match status" value="10"/>
</dbReference>
<keyword evidence="10" id="KW-0812">Transmembrane</keyword>
<feature type="disulfide bond" evidence="8">
    <location>
        <begin position="1800"/>
        <end position="1809"/>
    </location>
</feature>
<feature type="domain" description="EGF-like" evidence="12">
    <location>
        <begin position="1497"/>
        <end position="1534"/>
    </location>
</feature>
<comment type="similarity">
    <text evidence="1">Belongs to the CRELD family.</text>
</comment>
<dbReference type="InterPro" id="IPR016187">
    <property type="entry name" value="CTDL_fold"/>
</dbReference>
<feature type="domain" description="Sushi" evidence="15">
    <location>
        <begin position="613"/>
        <end position="671"/>
    </location>
</feature>
<dbReference type="SMART" id="SM00032">
    <property type="entry name" value="CCP"/>
    <property type="match status" value="6"/>
</dbReference>
<dbReference type="InterPro" id="IPR006212">
    <property type="entry name" value="Furin_repeat"/>
</dbReference>
<dbReference type="InterPro" id="IPR001368">
    <property type="entry name" value="TNFR/NGFR_Cys_rich_reg"/>
</dbReference>
<dbReference type="FunFam" id="2.10.25.10:FF:000321">
    <property type="entry name" value="Protein delta homolog 1"/>
    <property type="match status" value="1"/>
</dbReference>
<feature type="disulfide bond" evidence="8">
    <location>
        <begin position="1762"/>
        <end position="1771"/>
    </location>
</feature>
<dbReference type="PROSITE" id="PS00010">
    <property type="entry name" value="ASX_HYDROXYL"/>
    <property type="match status" value="4"/>
</dbReference>
<dbReference type="Pfam" id="PF12661">
    <property type="entry name" value="hEGF"/>
    <property type="match status" value="2"/>
</dbReference>
<protein>
    <recommendedName>
        <fullName evidence="18">Cubilin</fullName>
    </recommendedName>
</protein>
<dbReference type="InterPro" id="IPR000436">
    <property type="entry name" value="Sushi_SCR_CCP_dom"/>
</dbReference>
<evidence type="ECO:0000256" key="4">
    <source>
        <dbReference type="ARBA" id="ARBA00022729"/>
    </source>
</evidence>
<dbReference type="PANTHER" id="PTHR24046">
    <property type="entry name" value="SIGNAL PEPTIDE, CUB AND EGF-LIKE DOMAIN-CONTAINING"/>
    <property type="match status" value="1"/>
</dbReference>
<feature type="disulfide bond" evidence="8">
    <location>
        <begin position="1406"/>
        <end position="1415"/>
    </location>
</feature>
<dbReference type="GO" id="GO:0005509">
    <property type="term" value="F:calcium ion binding"/>
    <property type="evidence" value="ECO:0007669"/>
    <property type="project" value="InterPro"/>
</dbReference>
<keyword evidence="10" id="KW-0472">Membrane</keyword>
<feature type="domain" description="HYR" evidence="14">
    <location>
        <begin position="856"/>
        <end position="937"/>
    </location>
</feature>
<feature type="domain" description="Sushi" evidence="15">
    <location>
        <begin position="547"/>
        <end position="612"/>
    </location>
</feature>
<dbReference type="GO" id="GO:0005615">
    <property type="term" value="C:extracellular space"/>
    <property type="evidence" value="ECO:0007669"/>
    <property type="project" value="TreeGrafter"/>
</dbReference>
<dbReference type="GO" id="GO:0007165">
    <property type="term" value="P:signal transduction"/>
    <property type="evidence" value="ECO:0007669"/>
    <property type="project" value="TreeGrafter"/>
</dbReference>
<dbReference type="SMART" id="SM00179">
    <property type="entry name" value="EGF_CA"/>
    <property type="match status" value="7"/>
</dbReference>
<feature type="disulfide bond" evidence="8">
    <location>
        <begin position="1564"/>
        <end position="1573"/>
    </location>
</feature>
<dbReference type="SUPFAM" id="SSF49854">
    <property type="entry name" value="Spermadhesin, CUB domain"/>
    <property type="match status" value="2"/>
</dbReference>
<feature type="domain" description="EGF-like" evidence="12">
    <location>
        <begin position="1695"/>
        <end position="1732"/>
    </location>
</feature>
<keyword evidence="4" id="KW-0732">Signal</keyword>
<feature type="domain" description="Sushi" evidence="15">
    <location>
        <begin position="672"/>
        <end position="731"/>
    </location>
</feature>
<feature type="domain" description="C-type lectin" evidence="13">
    <location>
        <begin position="39"/>
        <end position="146"/>
    </location>
</feature>
<evidence type="ECO:0000259" key="15">
    <source>
        <dbReference type="PROSITE" id="PS50923"/>
    </source>
</evidence>
<dbReference type="InterPro" id="IPR001881">
    <property type="entry name" value="EGF-like_Ca-bd_dom"/>
</dbReference>
<dbReference type="OrthoDB" id="6287073at2759"/>
<keyword evidence="17" id="KW-1185">Reference proteome</keyword>
<feature type="domain" description="CUB" evidence="11">
    <location>
        <begin position="433"/>
        <end position="548"/>
    </location>
</feature>
<evidence type="ECO:0000256" key="5">
    <source>
        <dbReference type="ARBA" id="ARBA00022737"/>
    </source>
</evidence>
<dbReference type="InterPro" id="IPR001304">
    <property type="entry name" value="C-type_lectin-like"/>
</dbReference>
<dbReference type="FunFam" id="2.10.25.10:FF:000100">
    <property type="entry name" value="neurogenic locus notch homolog protein 3"/>
    <property type="match status" value="1"/>
</dbReference>
<feature type="domain" description="EGF-like" evidence="12">
    <location>
        <begin position="1734"/>
        <end position="1772"/>
    </location>
</feature>
<dbReference type="PROSITE" id="PS50041">
    <property type="entry name" value="C_TYPE_LECTIN_2"/>
    <property type="match status" value="1"/>
</dbReference>
<feature type="domain" description="EGF-like" evidence="12">
    <location>
        <begin position="1774"/>
        <end position="1810"/>
    </location>
</feature>
<dbReference type="SMART" id="SM00042">
    <property type="entry name" value="CUB"/>
    <property type="match status" value="2"/>
</dbReference>
<keyword evidence="5" id="KW-0677">Repeat</keyword>
<feature type="domain" description="EGF-like" evidence="12">
    <location>
        <begin position="1658"/>
        <end position="1693"/>
    </location>
</feature>
<feature type="domain" description="EGF-like" evidence="12">
    <location>
        <begin position="1418"/>
        <end position="1454"/>
    </location>
</feature>
<reference evidence="16 17" key="1">
    <citation type="submission" date="2018-04" db="EMBL/GenBank/DDBJ databases">
        <title>The genome of golden apple snail Pomacea canaliculata provides insight into stress tolerance and invasive adaptation.</title>
        <authorList>
            <person name="Liu C."/>
            <person name="Liu B."/>
            <person name="Ren Y."/>
            <person name="Zhang Y."/>
            <person name="Wang H."/>
            <person name="Li S."/>
            <person name="Jiang F."/>
            <person name="Yin L."/>
            <person name="Zhang G."/>
            <person name="Qian W."/>
            <person name="Fan W."/>
        </authorList>
    </citation>
    <scope>NUCLEOTIDE SEQUENCE [LARGE SCALE GENOMIC DNA]</scope>
    <source>
        <strain evidence="16">SZHN2017</strain>
        <tissue evidence="16">Muscle</tissue>
    </source>
</reference>
<dbReference type="Pfam" id="PF07699">
    <property type="entry name" value="Ephrin_rec_like"/>
    <property type="match status" value="21"/>
</dbReference>
<comment type="caution">
    <text evidence="16">The sequence shown here is derived from an EMBL/GenBank/DDBJ whole genome shotgun (WGS) entry which is preliminary data.</text>
</comment>
<dbReference type="SUPFAM" id="SSF57196">
    <property type="entry name" value="EGF/Laminin"/>
    <property type="match status" value="3"/>
</dbReference>
<dbReference type="PROSITE" id="PS01180">
    <property type="entry name" value="CUB"/>
    <property type="match status" value="2"/>
</dbReference>
<dbReference type="Pfam" id="PF13385">
    <property type="entry name" value="Laminin_G_3"/>
    <property type="match status" value="1"/>
</dbReference>
<organism evidence="16 17">
    <name type="scientific">Pomacea canaliculata</name>
    <name type="common">Golden apple snail</name>
    <dbReference type="NCBI Taxonomy" id="400727"/>
    <lineage>
        <taxon>Eukaryota</taxon>
        <taxon>Metazoa</taxon>
        <taxon>Spiralia</taxon>
        <taxon>Lophotrochozoa</taxon>
        <taxon>Mollusca</taxon>
        <taxon>Gastropoda</taxon>
        <taxon>Caenogastropoda</taxon>
        <taxon>Architaenioglossa</taxon>
        <taxon>Ampullarioidea</taxon>
        <taxon>Ampullariidae</taxon>
        <taxon>Pomacea</taxon>
    </lineage>
</organism>
<dbReference type="InterPro" id="IPR000859">
    <property type="entry name" value="CUB_dom"/>
</dbReference>
<feature type="domain" description="EGF-like" evidence="12">
    <location>
        <begin position="1377"/>
        <end position="1416"/>
    </location>
</feature>
<evidence type="ECO:0000256" key="1">
    <source>
        <dbReference type="ARBA" id="ARBA00005897"/>
    </source>
</evidence>
<dbReference type="STRING" id="400727.A0A2T7PYC7"/>
<dbReference type="InterPro" id="IPR052071">
    <property type="entry name" value="SCUB_EGF-like_domain"/>
</dbReference>
<dbReference type="Gene3D" id="2.10.25.10">
    <property type="entry name" value="Laminin"/>
    <property type="match status" value="8"/>
</dbReference>
<dbReference type="Gene3D" id="2.10.50.10">
    <property type="entry name" value="Tumor Necrosis Factor Receptor, subunit A, domain 2"/>
    <property type="match status" value="22"/>
</dbReference>
<feature type="disulfide bond" evidence="8">
    <location>
        <begin position="1646"/>
        <end position="1655"/>
    </location>
</feature>
<sequence length="3946" mass="425516">MASVLSLYEEMSPMPDSVIPVTQNMGDLTFTCPDGWTIQAPNCYLITPTRRDFMSAQETCKKYGANLVILEDEVESLSVSKLVRQTSPSIDTFWIGNIMLDEQCVCGGLWDIMQPADLNSTYVSSRASNGRWSTTDPDTRLPFVCKLPACLEDRDHPDCDKHINISNDEATGCFFQAHFAAGRVPVSERGLECDGVYDCPDQSDEANCESKPQLAPCSSYMQEPSGSLNVTYEANRPCTWVIEGDVGQTLSITFHTVDLESDADYIEVWSGGPTIETSTQKALFTGSLRDRIVYGDDNFIIIRLISDNSVEGTGFTATWQTEPELSSEEIMVEATDSWTEVTSPHYNNSQRPSVYFRQFTVNTTDGSHITMEIMDNQLMVDDFVYNPQELSSIVSSSNSSPLVFVSLGSSFTFHISSKGNNTRAFRARVKRGCLPDLTLTSGVIESPGPTPTGPYPSSLTCTYTIRAPNDHPRGFMISFVSFKMADDKDEITVYNVTDSVSNQMYTNSRYTMSSQLPQHLYSGSVFVIQFTSSLAQSDGYFALNFSRDCPAVADTTNMILSTPLSHAFTFVSISCNQGYSFAQEEFVNSTMVSLTCSQDGNWDKPRMPTCRQTYCGVPQSIANGEISRGSGSARYGATVEYRCFQGFRLNGSSTSTCQENGQWTTPPECQSITCPSLSSIPHGTLLSASTSYVYNETAGYRCDRGYNLTGSAVVRCQCNGQWSASPPTCNLIDCGSPSLVVTGGSDTVSTSSGLGDTFEFSCGPGLVVTGTSTLKNMTVRCGEDGRWGFGTLYCEGQRCTDPGTPGGMNMTSASFDVNGMVTYTCLRPGYVASPQTRTCVYENGQTKWNGSTPVCVDTEPPVFSNCPCGVIYRNMYTSAAFPMPYATDNSGLVLPIKVSPPGFRLDMPLSKTFNVNFTASDVTGNTATRQVVIIVRDTVSPDLTCPDYLQFNVNSSTSYTVELQTAGNITGANLTFYPDRMVQVGPTTVGVAPYHVTTIDGYGFERQCAFMVDIKRGATKQCTSQADGSLTCTVTCGAGMAFQDGSTTMTYSCSGQNVWSPTLPARSCSPTVVPRYIYMVAINYSWDGTGSISSCLNQSAAELVAVIPTKTVTPCSIDGGPPYINFNASVFSLDNNTTNLVLELTVTNMTSISPADYEYCRSIFSNPDSLRAKEFFKIQTTSCAGQTGSVTFTPDSRNVTSNSYVCPRGTTLQLVNSQKFCVQCEPGYMENGNQCIECPSGQYQNQTGQTECKACAGNFSSSPRVSASQCVESCPLGFANGQGIVADPSRCYACPVDTYLNTSYTANCTACSNGSTTFGTRGASSSAQCKACPPGQYPVNSTSCSPCPRGYYKNSTGYTKCTECPANTTTNTTGSSASADCISPTSPACGNGGTPVIYFHEYTCTCPEGYYGTTCENPINPCDSSPCYNNGTCSTQGLNYTCSCPSGFTGNQCQVDSQNNCQNNTCSDISFCRDKINSFDCVCPSGGNYTGPQCAVPQDLCSSSPCKNGATCQNFPGVRYTCQCQPGYTGSTCETLIDQCALNSHGCLYGGQCTNGINNYTCSCQQSYQGSHCQQTPDYCNQSNPCPGGVCYNDYNMSKALCACSYPYRLNVSSGRCEEIDVCSERPCQNNATCQRVSPGQFHCACPQGYEGSLCQHIVRSCTNNSCVHGQCVDVLNNYTCVCDTGYTGRSCEVNVDDCPGQCVMSNTLTCIDGVNQYTCSCKAGFTGVKCETDINECASLPCKHNGMCVESGTPGDYNCTCRDGWTGKNCDTLPDFCRNDSCQNGGVCYSLQDRLFCSCQAGTHGNACNETTNICSIVSPCANPNQCQSGNGTASCNCPQNSTGGSCQLAKDFCSPNPCPTGQCVTTDVGYSCQCQAADNCTTTNHSCASLTCPSGSSCKETASGPVCLCHPGYLLGGGVCKNTSSDFDIYFTRRSNTAVRALQPFTVTGQALSLTFWISFLDDSSSFPVQLLSDRMDRVLLVSQSGVTFGGTFAVNFTDYNGSPQSLSAEHKWTFCAITWSVTGQYKIYINSVELPSGNGIPNGYFPSLGSVLYPYIGEDFVGYISQLNVWNGTLTSQAALALYANSAAAPSSLAPAYRWAEYQFNSWVKVISPSTVKRDKTMCQMKNYGNECANDTVKTPIVANCSTTDLKIPTYRQIQLFDHMSTKTIFPEDYQVFTNMNGTLLTFGAYHVVYASRDTAGNVAMCRFNVYVQREGHVCNSGEADSGDSTLTFYGAQSSLGESVTCPGNSSVMPFTPKVLTCGKLGSYNLGDLYTLPPAQPCSDFVDIQVLATLSLKYQLGVSCGTTESTSLKSSLQNKVKNLTSSWQKLCNNGSCDSFVTMLFLICHYADEKALPLVRLTSGNVTYTVTELLKVSAIEQDAFVINFVANAVLMRDEVTVTTQTTCRQGYGRFGAGCVQCVAGSFLNNATNMCEQCAVDTYTNSPGQTQCTPCLQNQTTLRVGSTSCVEKCSEGGYFNLTNSACQPCFKNFYQPNKGRVACFPCPPNTFTEGPGTVSLDKCRAACPPGSDMQGTSCVPCARAPTGQDLWQTTSVRTAPLATPPPPPAPPRPPTVISVTACSPGYKRNTTTNQCELCPYGYYQPEQWQDECSPCNTNFTTNNTGSTSSSDCIFVCPAGSEDPGNHTCQPCPRGSYRANSLQDRFLRCTACNTSFTTVTTGSTSSNDCNITACSPGYMRNATTNQCVLCPYGYYQPEQWQDTCIPCNTNYTTNNTGSTSSSDCLFVCPAGSEDIGNHTCQPCPRGFYRSSLLQDRFLKCTACNTNFTTVTTGSTSSNNCNITACSPGHRRNITTNQCELCDYGYFQPEQWQDTCIPCNTNYTTSNTGSTNPSDCKFVCPPGYEDPGNQTCQPCQQGYFRSNSLADRFLGCTACTATFTTAGIGSTSSNSCNITACSPGYMRNSSTNQCVACNYGYYQPLKWQDMCLQCNANYTTANTASTNASDCRFYCQPGYEVQAPGKTTCSPCSRGTYKTNDGDDKFRACQNCSSGNTTDGTAAWSASLCNITVCAAGQVIMNGRCVPCSANFYQNESLPFSYTKCTACPPGTGTRQDGQTSQAACLPMCGPGQQYNSTVSQCVACPQGKWNSGNASQQFDPCAPCPATYVTVGEGATSADNCTLKDCPPGEYIATNDSCKPCPNGTYQDARRQYNCRTCPAGTNTSSEGTTDVKYCTVYCDKGFRHNAGGSCDPCEVGFYKDQRGNSSCIQCPANSTTASVASTSIDNCTIAFCEPGLYSVTNQLPCLPCPLGTYKNETGNQNCSLCPADRTTPHTGSVSANSCSLVVCPAGQFRNTNNMCQDCDTGYYQSQPGQTTCQSCVANYTTYTKASTSPENCTINCPPGQFRDTRTSCQKCVVGSYQPNYGAASCINCTTNFITAGSGSTNSSDCFISCRPGSYRPPYSKTECLKCPFDWYQNVSNATECIACPGGFVTQQDGSTLETDCLPKCTLGEYLNISARTCSPCPVGTYNQIGSNVTVCTSCPENKITIGTGARSIDACNITDCVLGQYRTNEGCMNCPKGSYQPLKSQDSCIKCPPGNTTLLTGQVYESACIGTTTTPSRVVQRYVLKVTIRMQIEDCSNPVQMKDVIQRYILNRLQYVDTMFPALCAGDCGTDLSCRFLTGCLSSSQRKKRSSTQDVEMQLNNVTDEISGIGTSGQYVTEKCLAVVTRAFYDTKMDASLLAENRQSFVDVVYATAEQQCNPGQHLENIYVDCPAGSFSTDGASACKPCEMNTYQEASGQTSCKPCSAKTYTSTAASTSIRNCTKLCDRPNARQTYCSDHGTCVFDETTDNGVMCKCDDNWSNNDCNTRQAYEDKQIQMVAGIIGGLAGLLVLVLVIVGIVICMKRATKQKKNKELLQDDMYSDMYQSYNAPLRENHALPQRSIMYLNPSADDEVTMAAPSVRSNRKRSSSYEWKKAIQEGTGKIYLS</sequence>
<dbReference type="SMART" id="SM00034">
    <property type="entry name" value="CLECT"/>
    <property type="match status" value="1"/>
</dbReference>
<dbReference type="GO" id="GO:0009986">
    <property type="term" value="C:cell surface"/>
    <property type="evidence" value="ECO:0007669"/>
    <property type="project" value="TreeGrafter"/>
</dbReference>
<dbReference type="PROSITE" id="PS50825">
    <property type="entry name" value="HYR"/>
    <property type="match status" value="1"/>
</dbReference>
<dbReference type="Proteomes" id="UP000245119">
    <property type="component" value="Linkage Group LG1"/>
</dbReference>
<feature type="disulfide bond" evidence="8">
    <location>
        <begin position="1722"/>
        <end position="1731"/>
    </location>
</feature>
<dbReference type="SMART" id="SM00261">
    <property type="entry name" value="FU"/>
    <property type="match status" value="11"/>
</dbReference>
<dbReference type="Gene3D" id="2.10.70.10">
    <property type="entry name" value="Complement Module, domain 1"/>
    <property type="match status" value="5"/>
</dbReference>
<feature type="transmembrane region" description="Helical" evidence="10">
    <location>
        <begin position="3837"/>
        <end position="3862"/>
    </location>
</feature>